<dbReference type="Gene3D" id="3.40.630.40">
    <property type="entry name" value="Zn-dependent exopeptidases"/>
    <property type="match status" value="1"/>
</dbReference>
<evidence type="ECO:0000313" key="4">
    <source>
        <dbReference type="EMBL" id="GBG06893.1"/>
    </source>
</evidence>
<dbReference type="GO" id="GO:0009253">
    <property type="term" value="P:peptidoglycan catabolic process"/>
    <property type="evidence" value="ECO:0007669"/>
    <property type="project" value="InterPro"/>
</dbReference>
<dbReference type="Proteomes" id="UP000245202">
    <property type="component" value="Unassembled WGS sequence"/>
</dbReference>
<evidence type="ECO:0000256" key="2">
    <source>
        <dbReference type="SAM" id="MobiDB-lite"/>
    </source>
</evidence>
<name>A0A2R5ESZ3_9BACL</name>
<dbReference type="SMART" id="SM00646">
    <property type="entry name" value="Ami_3"/>
    <property type="match status" value="1"/>
</dbReference>
<organism evidence="4 5">
    <name type="scientific">Paenibacillus agaridevorans</name>
    <dbReference type="NCBI Taxonomy" id="171404"/>
    <lineage>
        <taxon>Bacteria</taxon>
        <taxon>Bacillati</taxon>
        <taxon>Bacillota</taxon>
        <taxon>Bacilli</taxon>
        <taxon>Bacillales</taxon>
        <taxon>Paenibacillaceae</taxon>
        <taxon>Paenibacillus</taxon>
    </lineage>
</organism>
<feature type="region of interest" description="Disordered" evidence="2">
    <location>
        <begin position="1"/>
        <end position="26"/>
    </location>
</feature>
<feature type="domain" description="MurNAc-LAA" evidence="3">
    <location>
        <begin position="93"/>
        <end position="201"/>
    </location>
</feature>
<dbReference type="PANTHER" id="PTHR30404:SF0">
    <property type="entry name" value="N-ACETYLMURAMOYL-L-ALANINE AMIDASE AMIC"/>
    <property type="match status" value="1"/>
</dbReference>
<comment type="caution">
    <text evidence="4">The sequence shown here is derived from an EMBL/GenBank/DDBJ whole genome shotgun (WGS) entry which is preliminary data.</text>
</comment>
<dbReference type="SUPFAM" id="SSF53187">
    <property type="entry name" value="Zn-dependent exopeptidases"/>
    <property type="match status" value="1"/>
</dbReference>
<sequence>MPKTLGGKENQTEQVSSGGLDSDSESAKDTFKIVIDPGHGGKDPGSTGFSGIFEKVSNLAIAERVYDLLLEDSRFEVRMTRTDDTFVELEDRAGMANDWPADAFVSIHGNAYEDSSVSGSETFYRYDNGLLLAEAIHEELVDAMGFRDRGIRLNELKVLTLSKVPSLLIETGYLSNVAEETAILSEEGQDRMARAIVDGLKAYYEQTRGSSM</sequence>
<evidence type="ECO:0000313" key="5">
    <source>
        <dbReference type="Proteomes" id="UP000245202"/>
    </source>
</evidence>
<reference evidence="4 5" key="1">
    <citation type="submission" date="2017-08" db="EMBL/GenBank/DDBJ databases">
        <title>Substantial Increase in Enzyme Production by Combined Drug-Resistance Mutations in Paenibacillus agaridevorans.</title>
        <authorList>
            <person name="Tanaka Y."/>
            <person name="Funane K."/>
            <person name="Hosaka T."/>
            <person name="Shiwa Y."/>
            <person name="Fujita N."/>
            <person name="Miyazaki T."/>
            <person name="Yoshikawa H."/>
            <person name="Murakami K."/>
            <person name="Kasahara K."/>
            <person name="Inaoka T."/>
            <person name="Hiraga Y."/>
            <person name="Ochi K."/>
        </authorList>
    </citation>
    <scope>NUCLEOTIDE SEQUENCE [LARGE SCALE GENOMIC DNA]</scope>
    <source>
        <strain evidence="4 5">T-3040</strain>
    </source>
</reference>
<dbReference type="AlphaFoldDB" id="A0A2R5ESZ3"/>
<protein>
    <submittedName>
        <fullName evidence="4">Putative N-acetylmuramoyl-L-alanine amidase</fullName>
    </submittedName>
</protein>
<evidence type="ECO:0000256" key="1">
    <source>
        <dbReference type="ARBA" id="ARBA00022801"/>
    </source>
</evidence>
<dbReference type="InterPro" id="IPR002508">
    <property type="entry name" value="MurNAc-LAA_cat"/>
</dbReference>
<dbReference type="InterPro" id="IPR050695">
    <property type="entry name" value="N-acetylmuramoyl_amidase_3"/>
</dbReference>
<dbReference type="CDD" id="cd02696">
    <property type="entry name" value="MurNAc-LAA"/>
    <property type="match status" value="1"/>
</dbReference>
<keyword evidence="1" id="KW-0378">Hydrolase</keyword>
<proteinExistence type="predicted"/>
<dbReference type="GO" id="GO:0008745">
    <property type="term" value="F:N-acetylmuramoyl-L-alanine amidase activity"/>
    <property type="evidence" value="ECO:0007669"/>
    <property type="project" value="InterPro"/>
</dbReference>
<dbReference type="Pfam" id="PF01520">
    <property type="entry name" value="Amidase_3"/>
    <property type="match status" value="1"/>
</dbReference>
<keyword evidence="5" id="KW-1185">Reference proteome</keyword>
<evidence type="ECO:0000259" key="3">
    <source>
        <dbReference type="SMART" id="SM00646"/>
    </source>
</evidence>
<gene>
    <name evidence="4" type="ORF">PAT3040_01435</name>
</gene>
<dbReference type="EMBL" id="BDQX01000063">
    <property type="protein sequence ID" value="GBG06893.1"/>
    <property type="molecule type" value="Genomic_DNA"/>
</dbReference>
<dbReference type="PANTHER" id="PTHR30404">
    <property type="entry name" value="N-ACETYLMURAMOYL-L-ALANINE AMIDASE"/>
    <property type="match status" value="1"/>
</dbReference>
<dbReference type="GO" id="GO:0030288">
    <property type="term" value="C:outer membrane-bounded periplasmic space"/>
    <property type="evidence" value="ECO:0007669"/>
    <property type="project" value="TreeGrafter"/>
</dbReference>
<accession>A0A2R5ESZ3</accession>